<reference evidence="14" key="1">
    <citation type="journal article" date="2019" name="Int. J. Syst. Evol. Microbiol.">
        <title>The Global Catalogue of Microorganisms (GCM) 10K type strain sequencing project: providing services to taxonomists for standard genome sequencing and annotation.</title>
        <authorList>
            <consortium name="The Broad Institute Genomics Platform"/>
            <consortium name="The Broad Institute Genome Sequencing Center for Infectious Disease"/>
            <person name="Wu L."/>
            <person name="Ma J."/>
        </authorList>
    </citation>
    <scope>NUCLEOTIDE SEQUENCE [LARGE SCALE GENOMIC DNA]</scope>
    <source>
        <strain evidence="14">KCTC 42964</strain>
    </source>
</reference>
<dbReference type="PROSITE" id="PS50109">
    <property type="entry name" value="HIS_KIN"/>
    <property type="match status" value="1"/>
</dbReference>
<dbReference type="SUPFAM" id="SSF55785">
    <property type="entry name" value="PYP-like sensor domain (PAS domain)"/>
    <property type="match status" value="1"/>
</dbReference>
<dbReference type="PANTHER" id="PTHR47429">
    <property type="entry name" value="PROTEIN TWIN LOV 1"/>
    <property type="match status" value="1"/>
</dbReference>
<evidence type="ECO:0000256" key="11">
    <source>
        <dbReference type="SAM" id="MobiDB-lite"/>
    </source>
</evidence>
<dbReference type="InterPro" id="IPR005467">
    <property type="entry name" value="His_kinase_dom"/>
</dbReference>
<evidence type="ECO:0000256" key="3">
    <source>
        <dbReference type="ARBA" id="ARBA00022553"/>
    </source>
</evidence>
<evidence type="ECO:0000313" key="14">
    <source>
        <dbReference type="Proteomes" id="UP001595528"/>
    </source>
</evidence>
<dbReference type="SUPFAM" id="SSF55874">
    <property type="entry name" value="ATPase domain of HSP90 chaperone/DNA topoisomerase II/histidine kinase"/>
    <property type="match status" value="1"/>
</dbReference>
<evidence type="ECO:0000256" key="6">
    <source>
        <dbReference type="ARBA" id="ARBA00022679"/>
    </source>
</evidence>
<evidence type="ECO:0000256" key="10">
    <source>
        <dbReference type="ARBA" id="ARBA00022991"/>
    </source>
</evidence>
<dbReference type="Pfam" id="PF13426">
    <property type="entry name" value="PAS_9"/>
    <property type="match status" value="1"/>
</dbReference>
<dbReference type="InterPro" id="IPR035965">
    <property type="entry name" value="PAS-like_dom_sf"/>
</dbReference>
<dbReference type="Pfam" id="PF02518">
    <property type="entry name" value="HATPase_c"/>
    <property type="match status" value="1"/>
</dbReference>
<dbReference type="InterPro" id="IPR011102">
    <property type="entry name" value="Sig_transdc_His_kinase_HWE"/>
</dbReference>
<evidence type="ECO:0000259" key="12">
    <source>
        <dbReference type="PROSITE" id="PS50109"/>
    </source>
</evidence>
<evidence type="ECO:0000256" key="7">
    <source>
        <dbReference type="ARBA" id="ARBA00022741"/>
    </source>
</evidence>
<dbReference type="Proteomes" id="UP001595528">
    <property type="component" value="Unassembled WGS sequence"/>
</dbReference>
<keyword evidence="9" id="KW-0067">ATP-binding</keyword>
<dbReference type="InterPro" id="IPR036890">
    <property type="entry name" value="HATPase_C_sf"/>
</dbReference>
<evidence type="ECO:0000313" key="13">
    <source>
        <dbReference type="EMBL" id="MFC3230191.1"/>
    </source>
</evidence>
<evidence type="ECO:0000256" key="8">
    <source>
        <dbReference type="ARBA" id="ARBA00022777"/>
    </source>
</evidence>
<keyword evidence="6" id="KW-0808">Transferase</keyword>
<evidence type="ECO:0000256" key="2">
    <source>
        <dbReference type="ARBA" id="ARBA00012438"/>
    </source>
</evidence>
<dbReference type="EMBL" id="JBHRTR010000036">
    <property type="protein sequence ID" value="MFC3230191.1"/>
    <property type="molecule type" value="Genomic_DNA"/>
</dbReference>
<keyword evidence="7" id="KW-0547">Nucleotide-binding</keyword>
<comment type="caution">
    <text evidence="13">The sequence shown here is derived from an EMBL/GenBank/DDBJ whole genome shotgun (WGS) entry which is preliminary data.</text>
</comment>
<accession>A0ABV7L6E5</accession>
<dbReference type="PANTHER" id="PTHR47429:SF2">
    <property type="entry name" value="PROTEIN TWIN LOV 1"/>
    <property type="match status" value="1"/>
</dbReference>
<evidence type="ECO:0000256" key="1">
    <source>
        <dbReference type="ARBA" id="ARBA00000085"/>
    </source>
</evidence>
<name>A0ABV7L6E5_9PROT</name>
<dbReference type="CDD" id="cd00130">
    <property type="entry name" value="PAS"/>
    <property type="match status" value="1"/>
</dbReference>
<keyword evidence="3" id="KW-0597">Phosphoprotein</keyword>
<dbReference type="SMART" id="SM00387">
    <property type="entry name" value="HATPase_c"/>
    <property type="match status" value="1"/>
</dbReference>
<feature type="region of interest" description="Disordered" evidence="11">
    <location>
        <begin position="291"/>
        <end position="322"/>
    </location>
</feature>
<dbReference type="EC" id="2.7.13.3" evidence="2"/>
<evidence type="ECO:0000256" key="9">
    <source>
        <dbReference type="ARBA" id="ARBA00022840"/>
    </source>
</evidence>
<keyword evidence="10" id="KW-0157">Chromophore</keyword>
<dbReference type="Pfam" id="PF07568">
    <property type="entry name" value="HisKA_2"/>
    <property type="match status" value="1"/>
</dbReference>
<gene>
    <name evidence="13" type="ORF">ACFOGJ_23275</name>
</gene>
<sequence length="364" mass="38640">MTSVEQAPDEASMQSAIRHSPLPMIVTDPRLADNPITYVNRAFETLTLYSRAFALGRNCRFLQGPGTDPGDIERIREGLRSGRAFQVTLTNHRADGSPFRNQLLIAPVHSAEGDLTAYFGVQRLADEKEDGGDPASGEGELALLRELQHRVKNHLAMVVSMIRVQARREVTPDSLKAISRRIEALALLYDELIGAGDSGTKDIAAGAYLSRIASVISSIETRPAIRVNVECDDITLSLDHAARLGLLLSEFLTNALQHAFKGRDAGYVEVRFYRVSGGGIRLSVEDDGIGLPGGSDWPAGSPSIETQRDRAENDAGALDTGGHGGEAGVGGSIVAALSGSLGATLNVASAGRGTIITVDFSPEG</sequence>
<keyword evidence="8" id="KW-0418">Kinase</keyword>
<organism evidence="13 14">
    <name type="scientific">Marinibaculum pumilum</name>
    <dbReference type="NCBI Taxonomy" id="1766165"/>
    <lineage>
        <taxon>Bacteria</taxon>
        <taxon>Pseudomonadati</taxon>
        <taxon>Pseudomonadota</taxon>
        <taxon>Alphaproteobacteria</taxon>
        <taxon>Rhodospirillales</taxon>
        <taxon>Rhodospirillaceae</taxon>
        <taxon>Marinibaculum</taxon>
    </lineage>
</organism>
<feature type="domain" description="Histidine kinase" evidence="12">
    <location>
        <begin position="146"/>
        <end position="364"/>
    </location>
</feature>
<dbReference type="InterPro" id="IPR000014">
    <property type="entry name" value="PAS"/>
</dbReference>
<comment type="catalytic activity">
    <reaction evidence="1">
        <text>ATP + protein L-histidine = ADP + protein N-phospho-L-histidine.</text>
        <dbReference type="EC" id="2.7.13.3"/>
    </reaction>
</comment>
<dbReference type="NCBIfam" id="TIGR00229">
    <property type="entry name" value="sensory_box"/>
    <property type="match status" value="1"/>
</dbReference>
<proteinExistence type="predicted"/>
<keyword evidence="4" id="KW-0285">Flavoprotein</keyword>
<evidence type="ECO:0000256" key="4">
    <source>
        <dbReference type="ARBA" id="ARBA00022630"/>
    </source>
</evidence>
<dbReference type="Gene3D" id="3.30.565.10">
    <property type="entry name" value="Histidine kinase-like ATPase, C-terminal domain"/>
    <property type="match status" value="1"/>
</dbReference>
<evidence type="ECO:0000256" key="5">
    <source>
        <dbReference type="ARBA" id="ARBA00022643"/>
    </source>
</evidence>
<dbReference type="InterPro" id="IPR011495">
    <property type="entry name" value="Sig_transdc_His_kin_sub2_dim/P"/>
</dbReference>
<dbReference type="InterPro" id="IPR003594">
    <property type="entry name" value="HATPase_dom"/>
</dbReference>
<keyword evidence="14" id="KW-1185">Reference proteome</keyword>
<protein>
    <recommendedName>
        <fullName evidence="2">histidine kinase</fullName>
        <ecNumber evidence="2">2.7.13.3</ecNumber>
    </recommendedName>
</protein>
<keyword evidence="5" id="KW-0288">FMN</keyword>
<dbReference type="SMART" id="SM00911">
    <property type="entry name" value="HWE_HK"/>
    <property type="match status" value="1"/>
</dbReference>
<dbReference type="Gene3D" id="3.30.450.20">
    <property type="entry name" value="PAS domain"/>
    <property type="match status" value="1"/>
</dbReference>
<dbReference type="RefSeq" id="WP_379905125.1">
    <property type="nucleotide sequence ID" value="NZ_JBHRTR010000036.1"/>
</dbReference>